<reference evidence="1 2" key="1">
    <citation type="submission" date="2011-10" db="EMBL/GenBank/DDBJ databases">
        <title>The Improved High-Quality Draft genome of Leptonema illini DSM 21528.</title>
        <authorList>
            <consortium name="US DOE Joint Genome Institute (JGI-PGF)"/>
            <person name="Lucas S."/>
            <person name="Copeland A."/>
            <person name="Lapidus A."/>
            <person name="Glavina del Rio T."/>
            <person name="Dalin E."/>
            <person name="Tice H."/>
            <person name="Bruce D."/>
            <person name="Goodwin L."/>
            <person name="Pitluck S."/>
            <person name="Peters L."/>
            <person name="Mikhailova N."/>
            <person name="Held B."/>
            <person name="Kyrpides N."/>
            <person name="Mavromatis K."/>
            <person name="Ivanova N."/>
            <person name="Markowitz V."/>
            <person name="Cheng J.-F."/>
            <person name="Hugenholtz P."/>
            <person name="Woyke T."/>
            <person name="Wu D."/>
            <person name="Gronow S."/>
            <person name="Wellnitz S."/>
            <person name="Brambilla E.-M."/>
            <person name="Klenk H.-P."/>
            <person name="Eisen J.A."/>
        </authorList>
    </citation>
    <scope>NUCLEOTIDE SEQUENCE [LARGE SCALE GENOMIC DNA]</scope>
    <source>
        <strain evidence="1 2">DSM 21528</strain>
    </source>
</reference>
<dbReference type="STRING" id="183.GCA_002009735_03062"/>
<dbReference type="EMBL" id="JH597773">
    <property type="protein sequence ID" value="EHQ07791.1"/>
    <property type="molecule type" value="Genomic_DNA"/>
</dbReference>
<protein>
    <submittedName>
        <fullName evidence="1">Uncharacterized protein</fullName>
    </submittedName>
</protein>
<evidence type="ECO:0000313" key="2">
    <source>
        <dbReference type="Proteomes" id="UP000005737"/>
    </source>
</evidence>
<dbReference type="Proteomes" id="UP000005737">
    <property type="component" value="Unassembled WGS sequence"/>
</dbReference>
<dbReference type="HOGENOM" id="CLU_506977_0_0_12"/>
<name>H2CFG6_9LEPT</name>
<sequence>MTFTVQLFFILFKKNPAKDNGMYRLLLSGKQVNLRSALFICLFCIGCSGAASFQESFLPGLDADAYLLPTDLLFRKDLETGSYRLPGDTPSARLFKENSLSIPLVFDGFSPRSHYYVPVPCNLREDLIPEKESDTLFLYDMSYRRRVPITVRYRNAQNCGLIVRPRMPLDMDRTYALVLLNSYIWQDRLHQPSSLGRLFDRLRKERDDTPELEAMAANFGLRARETRLVLDQLRADGIAPSRILRLGIAVVRSAGGMYGPYFAMLRRYQIEEHAEIDSVKRLGPGLYSFQIELREACSGTPCRLNPVAGPGILAPPSAGSGSKVEREVLIRFPQKPARTVMWMEDAESNPERNRVLFDMRIFSQVSEDASVALAMFLRPRGRDVNERLASIIEKNAVSRLLQSYSIEELRSCAEQRHCKLQHRPVRRPLLQLCLTDGDCAASAALDPEVSAVILPVVDDGLPGAAFENGRLPARNHILASYARDLREDILSLDMSRQMMKSKRLPYIDKKMHVTENLFNRRQYESLMEFINGSMDSR</sequence>
<proteinExistence type="predicted"/>
<keyword evidence="2" id="KW-1185">Reference proteome</keyword>
<accession>H2CFG6</accession>
<gene>
    <name evidence="1" type="ORF">Lepil_3128</name>
</gene>
<evidence type="ECO:0000313" key="1">
    <source>
        <dbReference type="EMBL" id="EHQ07791.1"/>
    </source>
</evidence>
<organism evidence="1 2">
    <name type="scientific">Leptonema illini DSM 21528</name>
    <dbReference type="NCBI Taxonomy" id="929563"/>
    <lineage>
        <taxon>Bacteria</taxon>
        <taxon>Pseudomonadati</taxon>
        <taxon>Spirochaetota</taxon>
        <taxon>Spirochaetia</taxon>
        <taxon>Leptospirales</taxon>
        <taxon>Leptospiraceae</taxon>
        <taxon>Leptonema</taxon>
    </lineage>
</organism>
<dbReference type="AlphaFoldDB" id="H2CFG6"/>